<evidence type="ECO:0000313" key="1">
    <source>
        <dbReference type="EMBL" id="GIY67248.1"/>
    </source>
</evidence>
<evidence type="ECO:0000313" key="2">
    <source>
        <dbReference type="Proteomes" id="UP001054837"/>
    </source>
</evidence>
<proteinExistence type="predicted"/>
<protein>
    <submittedName>
        <fullName evidence="1">Uncharacterized protein</fullName>
    </submittedName>
</protein>
<dbReference type="Proteomes" id="UP001054837">
    <property type="component" value="Unassembled WGS sequence"/>
</dbReference>
<dbReference type="AlphaFoldDB" id="A0AAV4VC79"/>
<reference evidence="1 2" key="1">
    <citation type="submission" date="2021-06" db="EMBL/GenBank/DDBJ databases">
        <title>Caerostris darwini draft genome.</title>
        <authorList>
            <person name="Kono N."/>
            <person name="Arakawa K."/>
        </authorList>
    </citation>
    <scope>NUCLEOTIDE SEQUENCE [LARGE SCALE GENOMIC DNA]</scope>
</reference>
<comment type="caution">
    <text evidence="1">The sequence shown here is derived from an EMBL/GenBank/DDBJ whole genome shotgun (WGS) entry which is preliminary data.</text>
</comment>
<keyword evidence="2" id="KW-1185">Reference proteome</keyword>
<organism evidence="1 2">
    <name type="scientific">Caerostris darwini</name>
    <dbReference type="NCBI Taxonomy" id="1538125"/>
    <lineage>
        <taxon>Eukaryota</taxon>
        <taxon>Metazoa</taxon>
        <taxon>Ecdysozoa</taxon>
        <taxon>Arthropoda</taxon>
        <taxon>Chelicerata</taxon>
        <taxon>Arachnida</taxon>
        <taxon>Araneae</taxon>
        <taxon>Araneomorphae</taxon>
        <taxon>Entelegynae</taxon>
        <taxon>Araneoidea</taxon>
        <taxon>Araneidae</taxon>
        <taxon>Caerostris</taxon>
    </lineage>
</organism>
<dbReference type="EMBL" id="BPLQ01012712">
    <property type="protein sequence ID" value="GIY67248.1"/>
    <property type="molecule type" value="Genomic_DNA"/>
</dbReference>
<sequence length="99" mass="11414">MYYHGTTKYKLDRTIVYSESNPSEYCRGNWGFPETPKLLETEQRPSTFPNIFDTRSSKSRTPARVLHFSKIHFDKHGGDILISGCIKVRRTSKCAANEI</sequence>
<gene>
    <name evidence="1" type="ORF">CDAR_119131</name>
</gene>
<name>A0AAV4VC79_9ARAC</name>
<accession>A0AAV4VC79</accession>